<sequence>MAEEKAKTPKNSASIAKKHWRDILGDAKDIASAVAVGALVTSSIGLSGPVAAAAILVATTILKVGLDTLEEEEQVDKDAQEEQQDD</sequence>
<protein>
    <submittedName>
        <fullName evidence="1">Uncharacterized protein</fullName>
    </submittedName>
</protein>
<keyword evidence="2" id="KW-1185">Reference proteome</keyword>
<dbReference type="RefSeq" id="WP_190968559.1">
    <property type="nucleotide sequence ID" value="NZ_JACJTB010000019.1"/>
</dbReference>
<proteinExistence type="predicted"/>
<evidence type="ECO:0000313" key="1">
    <source>
        <dbReference type="EMBL" id="MBD2595777.1"/>
    </source>
</evidence>
<comment type="caution">
    <text evidence="1">The sequence shown here is derived from an EMBL/GenBank/DDBJ whole genome shotgun (WGS) entry which is preliminary data.</text>
</comment>
<dbReference type="Proteomes" id="UP000603457">
    <property type="component" value="Unassembled WGS sequence"/>
</dbReference>
<evidence type="ECO:0000313" key="2">
    <source>
        <dbReference type="Proteomes" id="UP000603457"/>
    </source>
</evidence>
<organism evidence="1 2">
    <name type="scientific">Nostoc spongiaeforme FACHB-130</name>
    <dbReference type="NCBI Taxonomy" id="1357510"/>
    <lineage>
        <taxon>Bacteria</taxon>
        <taxon>Bacillati</taxon>
        <taxon>Cyanobacteriota</taxon>
        <taxon>Cyanophyceae</taxon>
        <taxon>Nostocales</taxon>
        <taxon>Nostocaceae</taxon>
        <taxon>Nostoc</taxon>
    </lineage>
</organism>
<reference evidence="1 2" key="1">
    <citation type="journal article" date="2020" name="ISME J.">
        <title>Comparative genomics reveals insights into cyanobacterial evolution and habitat adaptation.</title>
        <authorList>
            <person name="Chen M.Y."/>
            <person name="Teng W.K."/>
            <person name="Zhao L."/>
            <person name="Hu C.X."/>
            <person name="Zhou Y.K."/>
            <person name="Han B.P."/>
            <person name="Song L.R."/>
            <person name="Shu W.S."/>
        </authorList>
    </citation>
    <scope>NUCLEOTIDE SEQUENCE [LARGE SCALE GENOMIC DNA]</scope>
    <source>
        <strain evidence="1 2">FACHB-130</strain>
    </source>
</reference>
<gene>
    <name evidence="1" type="ORF">H6G74_15775</name>
</gene>
<name>A0ABR8FWG6_9NOSO</name>
<accession>A0ABR8FWG6</accession>
<dbReference type="EMBL" id="JACJTB010000019">
    <property type="protein sequence ID" value="MBD2595777.1"/>
    <property type="molecule type" value="Genomic_DNA"/>
</dbReference>